<dbReference type="Pfam" id="PF00107">
    <property type="entry name" value="ADH_zinc_N"/>
    <property type="match status" value="1"/>
</dbReference>
<reference evidence="7 8" key="1">
    <citation type="submission" date="2024-01" db="EMBL/GenBank/DDBJ databases">
        <title>A draft genome for the cacao thread blight pathogen Marasmiellus scandens.</title>
        <authorList>
            <person name="Baruah I.K."/>
            <person name="Leung J."/>
            <person name="Bukari Y."/>
            <person name="Amoako-Attah I."/>
            <person name="Meinhardt L.W."/>
            <person name="Bailey B.A."/>
            <person name="Cohen S.P."/>
        </authorList>
    </citation>
    <scope>NUCLEOTIDE SEQUENCE [LARGE SCALE GENOMIC DNA]</scope>
    <source>
        <strain evidence="7 8">GH-19</strain>
    </source>
</reference>
<organism evidence="7 8">
    <name type="scientific">Marasmiellus scandens</name>
    <dbReference type="NCBI Taxonomy" id="2682957"/>
    <lineage>
        <taxon>Eukaryota</taxon>
        <taxon>Fungi</taxon>
        <taxon>Dikarya</taxon>
        <taxon>Basidiomycota</taxon>
        <taxon>Agaricomycotina</taxon>
        <taxon>Agaricomycetes</taxon>
        <taxon>Agaricomycetidae</taxon>
        <taxon>Agaricales</taxon>
        <taxon>Marasmiineae</taxon>
        <taxon>Omphalotaceae</taxon>
        <taxon>Marasmiellus</taxon>
    </lineage>
</organism>
<proteinExistence type="predicted"/>
<dbReference type="Gene3D" id="3.40.50.720">
    <property type="entry name" value="NAD(P)-binding Rossmann-like Domain"/>
    <property type="match status" value="1"/>
</dbReference>
<evidence type="ECO:0000256" key="1">
    <source>
        <dbReference type="ARBA" id="ARBA00001947"/>
    </source>
</evidence>
<evidence type="ECO:0000256" key="4">
    <source>
        <dbReference type="ARBA" id="ARBA00023002"/>
    </source>
</evidence>
<keyword evidence="8" id="KW-1185">Reference proteome</keyword>
<dbReference type="InterPro" id="IPR036291">
    <property type="entry name" value="NAD(P)-bd_dom_sf"/>
</dbReference>
<keyword evidence="2" id="KW-0479">Metal-binding</keyword>
<evidence type="ECO:0000256" key="3">
    <source>
        <dbReference type="ARBA" id="ARBA00022833"/>
    </source>
</evidence>
<keyword evidence="3" id="KW-0862">Zinc</keyword>
<comment type="cofactor">
    <cofactor evidence="1">
        <name>Zn(2+)</name>
        <dbReference type="ChEBI" id="CHEBI:29105"/>
    </cofactor>
</comment>
<comment type="caution">
    <text evidence="7">The sequence shown here is derived from an EMBL/GenBank/DDBJ whole genome shotgun (WGS) entry which is preliminary data.</text>
</comment>
<evidence type="ECO:0000256" key="5">
    <source>
        <dbReference type="ARBA" id="ARBA00023027"/>
    </source>
</evidence>
<evidence type="ECO:0000256" key="2">
    <source>
        <dbReference type="ARBA" id="ARBA00022723"/>
    </source>
</evidence>
<dbReference type="PANTHER" id="PTHR42940">
    <property type="entry name" value="ALCOHOL DEHYDROGENASE 1-RELATED"/>
    <property type="match status" value="1"/>
</dbReference>
<name>A0ABR1IQX5_9AGAR</name>
<evidence type="ECO:0000313" key="7">
    <source>
        <dbReference type="EMBL" id="KAK7438631.1"/>
    </source>
</evidence>
<keyword evidence="4" id="KW-0560">Oxidoreductase</keyword>
<keyword evidence="5" id="KW-0520">NAD</keyword>
<feature type="domain" description="Alcohol dehydrogenase-like C-terminal" evidence="6">
    <location>
        <begin position="46"/>
        <end position="124"/>
    </location>
</feature>
<sequence length="149" mass="15594">MCSKPYDAVARIFVEESIQGLTVYKALKLSNAKVGQWIAISGAGGGLGHLAIQYATAMGLRVLAIDTGDQKKALCLKLGAEKWVDFKDSSNLVEDVQAACDGKGPHAAVVAAGHVRVSSTVDVIRGINLPNSHCPSTKLSCTFAVQGLL</sequence>
<gene>
    <name evidence="7" type="primary">ADH1_6</name>
    <name evidence="7" type="ORF">VKT23_017964</name>
</gene>
<dbReference type="InterPro" id="IPR013149">
    <property type="entry name" value="ADH-like_C"/>
</dbReference>
<evidence type="ECO:0000313" key="8">
    <source>
        <dbReference type="Proteomes" id="UP001498398"/>
    </source>
</evidence>
<protein>
    <submittedName>
        <fullName evidence="7">Alcohol dehydrogenase</fullName>
    </submittedName>
</protein>
<dbReference type="PANTHER" id="PTHR42940:SF3">
    <property type="entry name" value="ALCOHOL DEHYDROGENASE 1-RELATED"/>
    <property type="match status" value="1"/>
</dbReference>
<evidence type="ECO:0000259" key="6">
    <source>
        <dbReference type="Pfam" id="PF00107"/>
    </source>
</evidence>
<dbReference type="SUPFAM" id="SSF51735">
    <property type="entry name" value="NAD(P)-binding Rossmann-fold domains"/>
    <property type="match status" value="1"/>
</dbReference>
<dbReference type="Proteomes" id="UP001498398">
    <property type="component" value="Unassembled WGS sequence"/>
</dbReference>
<dbReference type="EMBL" id="JBANRG010000078">
    <property type="protein sequence ID" value="KAK7438631.1"/>
    <property type="molecule type" value="Genomic_DNA"/>
</dbReference>
<accession>A0ABR1IQX5</accession>